<dbReference type="InterPro" id="IPR017896">
    <property type="entry name" value="4Fe4S_Fe-S-bd"/>
</dbReference>
<evidence type="ECO:0000256" key="5">
    <source>
        <dbReference type="ARBA" id="ARBA00023014"/>
    </source>
</evidence>
<dbReference type="InterPro" id="IPR004017">
    <property type="entry name" value="Cys_rich_dom"/>
</dbReference>
<dbReference type="RefSeq" id="WP_268918288.1">
    <property type="nucleotide sequence ID" value="NZ_JAPTMY010000035.1"/>
</dbReference>
<evidence type="ECO:0000256" key="2">
    <source>
        <dbReference type="ARBA" id="ARBA00022723"/>
    </source>
</evidence>
<evidence type="ECO:0000259" key="8">
    <source>
        <dbReference type="PROSITE" id="PS51379"/>
    </source>
</evidence>
<evidence type="ECO:0000256" key="3">
    <source>
        <dbReference type="ARBA" id="ARBA00023002"/>
    </source>
</evidence>
<protein>
    <submittedName>
        <fullName evidence="9">Heterodisulfide reductase-related iron-sulfur binding cluster</fullName>
    </submittedName>
</protein>
<gene>
    <name evidence="9" type="ORF">OHJ16_13060</name>
</gene>
<feature type="domain" description="4Fe-4S ferredoxin-type" evidence="8">
    <location>
        <begin position="334"/>
        <end position="364"/>
    </location>
</feature>
<evidence type="ECO:0000313" key="10">
    <source>
        <dbReference type="Proteomes" id="UP001072034"/>
    </source>
</evidence>
<keyword evidence="7" id="KW-0812">Transmembrane</keyword>
<dbReference type="PROSITE" id="PS51379">
    <property type="entry name" value="4FE4S_FER_2"/>
    <property type="match status" value="2"/>
</dbReference>
<evidence type="ECO:0000256" key="4">
    <source>
        <dbReference type="ARBA" id="ARBA00023004"/>
    </source>
</evidence>
<organism evidence="9 10">
    <name type="scientific">Actinomyces israelii</name>
    <dbReference type="NCBI Taxonomy" id="1659"/>
    <lineage>
        <taxon>Bacteria</taxon>
        <taxon>Bacillati</taxon>
        <taxon>Actinomycetota</taxon>
        <taxon>Actinomycetes</taxon>
        <taxon>Actinomycetales</taxon>
        <taxon>Actinomycetaceae</taxon>
        <taxon>Actinomyces</taxon>
    </lineage>
</organism>
<dbReference type="InterPro" id="IPR017900">
    <property type="entry name" value="4Fe4S_Fe_S_CS"/>
</dbReference>
<dbReference type="Gene3D" id="1.10.1060.10">
    <property type="entry name" value="Alpha-helical ferredoxin"/>
    <property type="match status" value="2"/>
</dbReference>
<keyword evidence="3" id="KW-0560">Oxidoreductase</keyword>
<dbReference type="SUPFAM" id="SSF46548">
    <property type="entry name" value="alpha-helical ferredoxin"/>
    <property type="match status" value="1"/>
</dbReference>
<name>A0ABT4IB44_9ACTO</name>
<dbReference type="Proteomes" id="UP001072034">
    <property type="component" value="Unassembled WGS sequence"/>
</dbReference>
<feature type="transmembrane region" description="Helical" evidence="7">
    <location>
        <begin position="6"/>
        <end position="31"/>
    </location>
</feature>
<feature type="compositionally biased region" description="Low complexity" evidence="6">
    <location>
        <begin position="729"/>
        <end position="742"/>
    </location>
</feature>
<evidence type="ECO:0000256" key="7">
    <source>
        <dbReference type="SAM" id="Phobius"/>
    </source>
</evidence>
<reference evidence="9" key="1">
    <citation type="submission" date="2022-10" db="EMBL/GenBank/DDBJ databases">
        <title>Genome sequence of Actinomyces israelii ATCC 10048.</title>
        <authorList>
            <person name="Watt R.M."/>
            <person name="Tong W.M."/>
        </authorList>
    </citation>
    <scope>NUCLEOTIDE SEQUENCE</scope>
    <source>
        <strain evidence="9">ATCC 10048</strain>
    </source>
</reference>
<dbReference type="InterPro" id="IPR051460">
    <property type="entry name" value="HdrC_iron-sulfur_subunit"/>
</dbReference>
<dbReference type="PANTHER" id="PTHR43255:SF1">
    <property type="entry name" value="IRON-SULFUR-BINDING OXIDOREDUCTASE FADF-RELATED"/>
    <property type="match status" value="1"/>
</dbReference>
<dbReference type="InterPro" id="IPR009051">
    <property type="entry name" value="Helical_ferredxn"/>
</dbReference>
<dbReference type="Pfam" id="PF02754">
    <property type="entry name" value="CCG"/>
    <property type="match status" value="2"/>
</dbReference>
<keyword evidence="1" id="KW-0004">4Fe-4S</keyword>
<feature type="transmembrane region" description="Helical" evidence="7">
    <location>
        <begin position="233"/>
        <end position="257"/>
    </location>
</feature>
<accession>A0ABT4IB44</accession>
<keyword evidence="7" id="KW-0472">Membrane</keyword>
<keyword evidence="10" id="KW-1185">Reference proteome</keyword>
<keyword evidence="5" id="KW-0411">Iron-sulfur</keyword>
<feature type="region of interest" description="Disordered" evidence="6">
    <location>
        <begin position="729"/>
        <end position="770"/>
    </location>
</feature>
<feature type="domain" description="4Fe-4S ferredoxin-type" evidence="8">
    <location>
        <begin position="464"/>
        <end position="494"/>
    </location>
</feature>
<keyword evidence="7" id="KW-1133">Transmembrane helix</keyword>
<sequence>MTPLAIVHLICAVVVALTTVVGVAVFARACCTIVARMRVGRPVARERLHPVGPRLVRMLAEVVGHTAFRGRPWIRAAHWLVMVSFPLLFLTLVTGYGQVLARPTWGLPWLGHQAWWAWVVEVTAWLSTAGILHLIVVRRRKTRRATAPPFPDAEEGAGRPRTSRFAGSSAAQAHFVEAVVAGVVACVLVLRMLEHARLAVSDDGAERALAGWTHFPLTAWSGPLLEPLGATGLAIAITVVATIKVVISMSWFVVVGLQPSMGVAWHRFLAFVNLYARRNTDGTKALGPAQPLLLPDGAPLTAGTMDDLDAAMEAAEESGGEVTLGVGRIQDFTWKGLLDFSTCTECGRCQDLCPAWNTGKPLSPKLFVLALRDHHAAVAPYLRAAGALDVAPEEVTEEVLAERRAGGGLAGRLSGMTDGLERSDRLGLAPGSAHTGDVLGALLAARAAPSESGVAARPAPLAGEVIPADVLWSCTTCGACVDQCPVDIEHLDHVIDVRRQQVLMESAFPKELGQMFRKLESRGNPWGLAPRKRMDWAKGLDFEVPVVGADVEDASEVDYLFWVGCAGAFEDRAKRTTRAVAELLHVAGVSFAVLGDAESCTGDPARRAGNEILYQMLASQNVETLTEAKAQRIVVTCAHCFNTISREYPQVGGRFEVLHYTQLLSRLVREGRLRPVAPQGGAGPGLQEGSTAAGVVAGPGSAVGPATAGAGAGAAPTAGVVAGSAATPVDAAPGSAAPASSKSTEKPAKAAEPAGAADVVEPDEQAGQQAAPTVTYHDACYLGRHNRVYSPPRELLEATGATTVEMPRSRETSFCCGGGGAKAFMEESIGTRIAVERSREAIGTGAQVIATACPFCTTMLSDGVASEGADVRVADVATLMLEAVRRGQG</sequence>
<proteinExistence type="predicted"/>
<dbReference type="PANTHER" id="PTHR43255">
    <property type="entry name" value="IRON-SULFUR-BINDING OXIDOREDUCTASE FADF-RELATED-RELATED"/>
    <property type="match status" value="1"/>
</dbReference>
<comment type="caution">
    <text evidence="9">The sequence shown here is derived from an EMBL/GenBank/DDBJ whole genome shotgun (WGS) entry which is preliminary data.</text>
</comment>
<evidence type="ECO:0000256" key="6">
    <source>
        <dbReference type="SAM" id="MobiDB-lite"/>
    </source>
</evidence>
<evidence type="ECO:0000256" key="1">
    <source>
        <dbReference type="ARBA" id="ARBA00022485"/>
    </source>
</evidence>
<dbReference type="EMBL" id="JAPTMY010000035">
    <property type="protein sequence ID" value="MCZ0858969.1"/>
    <property type="molecule type" value="Genomic_DNA"/>
</dbReference>
<dbReference type="PROSITE" id="PS00198">
    <property type="entry name" value="4FE4S_FER_1"/>
    <property type="match status" value="2"/>
</dbReference>
<keyword evidence="4" id="KW-0408">Iron</keyword>
<keyword evidence="2" id="KW-0479">Metal-binding</keyword>
<feature type="transmembrane region" description="Helical" evidence="7">
    <location>
        <begin position="76"/>
        <end position="95"/>
    </location>
</feature>
<feature type="transmembrane region" description="Helical" evidence="7">
    <location>
        <begin position="115"/>
        <end position="136"/>
    </location>
</feature>
<evidence type="ECO:0000313" key="9">
    <source>
        <dbReference type="EMBL" id="MCZ0858969.1"/>
    </source>
</evidence>